<evidence type="ECO:0000256" key="2">
    <source>
        <dbReference type="SAM" id="MobiDB-lite"/>
    </source>
</evidence>
<dbReference type="AlphaFoldDB" id="A0A7S4A088"/>
<dbReference type="SUPFAM" id="SSF52047">
    <property type="entry name" value="RNI-like"/>
    <property type="match status" value="1"/>
</dbReference>
<dbReference type="PANTHER" id="PTHR13318">
    <property type="entry name" value="PARTNER OF PAIRED, ISOFORM B-RELATED"/>
    <property type="match status" value="1"/>
</dbReference>
<reference evidence="4" key="1">
    <citation type="submission" date="2021-01" db="EMBL/GenBank/DDBJ databases">
        <authorList>
            <person name="Corre E."/>
            <person name="Pelletier E."/>
            <person name="Niang G."/>
            <person name="Scheremetjew M."/>
            <person name="Finn R."/>
            <person name="Kale V."/>
            <person name="Holt S."/>
            <person name="Cochrane G."/>
            <person name="Meng A."/>
            <person name="Brown T."/>
            <person name="Cohen L."/>
        </authorList>
    </citation>
    <scope>NUCLEOTIDE SEQUENCE</scope>
    <source>
        <strain evidence="4">CCMP1756</strain>
    </source>
</reference>
<dbReference type="OrthoDB" id="1934998at2759"/>
<dbReference type="PROSITE" id="PS50103">
    <property type="entry name" value="ZF_C3H1"/>
    <property type="match status" value="1"/>
</dbReference>
<dbReference type="InterPro" id="IPR032675">
    <property type="entry name" value="LRR_dom_sf"/>
</dbReference>
<feature type="compositionally biased region" description="Basic and acidic residues" evidence="2">
    <location>
        <begin position="1103"/>
        <end position="1117"/>
    </location>
</feature>
<evidence type="ECO:0000256" key="1">
    <source>
        <dbReference type="PROSITE-ProRule" id="PRU00723"/>
    </source>
</evidence>
<gene>
    <name evidence="4" type="ORF">PCAL00307_LOCUS15294</name>
    <name evidence="5" type="ORF">PECAL_5P25640</name>
</gene>
<dbReference type="InterPro" id="IPR000571">
    <property type="entry name" value="Znf_CCCH"/>
</dbReference>
<dbReference type="EMBL" id="HBIW01017736">
    <property type="protein sequence ID" value="CAE0699858.1"/>
    <property type="molecule type" value="Transcribed_RNA"/>
</dbReference>
<keyword evidence="1" id="KW-0862">Zinc</keyword>
<evidence type="ECO:0000313" key="5">
    <source>
        <dbReference type="EMBL" id="CAH0378046.1"/>
    </source>
</evidence>
<dbReference type="SUPFAM" id="SSF52058">
    <property type="entry name" value="L domain-like"/>
    <property type="match status" value="1"/>
</dbReference>
<feature type="compositionally biased region" description="Low complexity" evidence="2">
    <location>
        <begin position="925"/>
        <end position="943"/>
    </location>
</feature>
<feature type="region of interest" description="Disordered" evidence="2">
    <location>
        <begin position="714"/>
        <end position="806"/>
    </location>
</feature>
<feature type="compositionally biased region" description="Basic and acidic residues" evidence="2">
    <location>
        <begin position="777"/>
        <end position="789"/>
    </location>
</feature>
<dbReference type="GO" id="GO:0008270">
    <property type="term" value="F:zinc ion binding"/>
    <property type="evidence" value="ECO:0007669"/>
    <property type="project" value="UniProtKB-KW"/>
</dbReference>
<dbReference type="GO" id="GO:0019005">
    <property type="term" value="C:SCF ubiquitin ligase complex"/>
    <property type="evidence" value="ECO:0007669"/>
    <property type="project" value="TreeGrafter"/>
</dbReference>
<evidence type="ECO:0000259" key="3">
    <source>
        <dbReference type="PROSITE" id="PS50103"/>
    </source>
</evidence>
<name>A0A7S4A088_9STRA</name>
<sequence>MTTPQWRIRDLQELCARRVVACISQGDTFLQEQLQYLPPAALEGLWAFAAETDRLTDALVAAALNRESLLDAVELGRVPLGVTERGLRRGLRALPPATQSIRVGWPAHFGPCDWLVQALYSRSKDGATPLLKLELRAAGLGGGQGGVVPTHWTRTGQQDAAEERPAPKPSSALLGRARAAAHSEEACLLHVTDGAIKSMLRSAATDQGGLEVLSIAGAREAEGRFADALREHTALKDLRFRDAPLVSDDAAAALVEACASTLEAADVSRTGAGPRCAQALSGCALLRRCAVDGCDLFDDDALDTLLASSALEELSCRRCPKLAAGACWRSCATLGIHLRRLRCDLRRGGISKLRARREAALRLIRDEDASDSEESLDAATASTLDDLPPFDASWRGTSLAFLSCALVGFDNTQIRDVWLQALLAKLPKSLVDLDVRGSWDGSVRPLAASLEHVQGILPNLERVGGFAVAHVVARPPLVSKFASIKALDIACSALTALDVGALLHTLDTLQTASLRATSANAVGDAALKSNIETLDLEGLRFGSLLLDRLPRLRVLRLTRCAVQKLGVKRAPLLNELNAAQCAGAFCGVRGVDSSAPERLRSLRRLRAPSDAFAAAFARAGTALKSLTLEDAMVSHENDDDDAARATLGGVLRARAATRAAYLGNEAPHLDGLVSLELLRARDFTAKHFAALPLACPALRRLRLVACANCRGTLASDTQLPPPVASSDRRLSATSDGHFGEMTPVKGPEAESDDELFAMDDERPERNVSFASPTSRRLAFDEPPRVERRSPSPARATPPRRQRRQHNGERFDALLQCWVGGHAGGSGTPSVLRRLAEPRSAEYRRFAKVAAALPVDRRTGLPVCARFLAGRCSRATCEFAHQQGGNKKRVRALLDLLDEVDSYREGDWWAPSNGDESDDNSTDGLSRSPPSVSNSSPSSSSPRSHVNDFGGRARPPLRFENLEALELDGCRHVDGLMLDGPRLLALAVPRCDGLSNLSVIAPRATHLDCSGCTRLRSVPLKPGALPMVAVASLANCQRLDASFLHSFVDHCRHLTHLDVYGAALAEREVKSGSKKSKAGTLHSDPTRIKKSTRAGLSKLTAGRPHLEVVKTRKEHEAPRNATRTTLDLRLS</sequence>
<reference evidence="5" key="2">
    <citation type="submission" date="2021-11" db="EMBL/GenBank/DDBJ databases">
        <authorList>
            <consortium name="Genoscope - CEA"/>
            <person name="William W."/>
        </authorList>
    </citation>
    <scope>NUCLEOTIDE SEQUENCE</scope>
</reference>
<dbReference type="GO" id="GO:0031146">
    <property type="term" value="P:SCF-dependent proteasomal ubiquitin-dependent protein catabolic process"/>
    <property type="evidence" value="ECO:0007669"/>
    <property type="project" value="TreeGrafter"/>
</dbReference>
<keyword evidence="1" id="KW-0863">Zinc-finger</keyword>
<feature type="zinc finger region" description="C3H1-type" evidence="1">
    <location>
        <begin position="857"/>
        <end position="883"/>
    </location>
</feature>
<evidence type="ECO:0000313" key="4">
    <source>
        <dbReference type="EMBL" id="CAE0699858.1"/>
    </source>
</evidence>
<accession>A0A7S4A088</accession>
<proteinExistence type="predicted"/>
<dbReference type="PANTHER" id="PTHR13318:SF190">
    <property type="entry name" value="PARTNER OF PAIRED, ISOFORM B"/>
    <property type="match status" value="1"/>
</dbReference>
<keyword evidence="6" id="KW-1185">Reference proteome</keyword>
<keyword evidence="1" id="KW-0479">Metal-binding</keyword>
<evidence type="ECO:0000313" key="6">
    <source>
        <dbReference type="Proteomes" id="UP000789595"/>
    </source>
</evidence>
<dbReference type="EMBL" id="CAKKNE010000005">
    <property type="protein sequence ID" value="CAH0378046.1"/>
    <property type="molecule type" value="Genomic_DNA"/>
</dbReference>
<dbReference type="Proteomes" id="UP000789595">
    <property type="component" value="Unassembled WGS sequence"/>
</dbReference>
<feature type="compositionally biased region" description="Acidic residues" evidence="2">
    <location>
        <begin position="749"/>
        <end position="758"/>
    </location>
</feature>
<protein>
    <recommendedName>
        <fullName evidence="3">C3H1-type domain-containing protein</fullName>
    </recommendedName>
</protein>
<feature type="region of interest" description="Disordered" evidence="2">
    <location>
        <begin position="907"/>
        <end position="951"/>
    </location>
</feature>
<dbReference type="Gene3D" id="3.80.10.10">
    <property type="entry name" value="Ribonuclease Inhibitor"/>
    <property type="match status" value="3"/>
</dbReference>
<feature type="domain" description="C3H1-type" evidence="3">
    <location>
        <begin position="857"/>
        <end position="883"/>
    </location>
</feature>
<feature type="region of interest" description="Disordered" evidence="2">
    <location>
        <begin position="1070"/>
        <end position="1130"/>
    </location>
</feature>
<organism evidence="4">
    <name type="scientific">Pelagomonas calceolata</name>
    <dbReference type="NCBI Taxonomy" id="35677"/>
    <lineage>
        <taxon>Eukaryota</taxon>
        <taxon>Sar</taxon>
        <taxon>Stramenopiles</taxon>
        <taxon>Ochrophyta</taxon>
        <taxon>Pelagophyceae</taxon>
        <taxon>Pelagomonadales</taxon>
        <taxon>Pelagomonadaceae</taxon>
        <taxon>Pelagomonas</taxon>
    </lineage>
</organism>